<evidence type="ECO:0000256" key="2">
    <source>
        <dbReference type="SAM" id="Coils"/>
    </source>
</evidence>
<sequence length="1400" mass="156401">MFRKRNSDHGSATSEYSSPLYEISALMDKLDDLVDTSMMTFIDSIIHTISISEDDSNNNINEGGLTPTRGTAILNSLRKYRFRTTVDDDDITTTTPTTTPTKTAPTKKAPTSTDSDKTKTPTSTPTKTFRFGSVPKNKDARFVPMNDAETACFVETVRRISELVVIGESCAATIQTEESKLDNILRKLKNKKNNNEKLNDDDDDVDNNCGKDVDIQREEWEEQCVRIREKISDNNEYARVYEHFFERNGLAMIADVLTGKAYNISNFLDNRKRIVQTEIDGYNNDDVEEEDKNDNKQKRDRSESILKYLESIHETKTYTDIVLVPPLAVATQGFQSTSILVQNVKRATSLFFILSNNHINQLIDFPLEEYHIAERKKLEGISGTTPSLMSPRRFGSPELGELTTTFVSFLKSLAMRMNAETLQFFLTYPSGTTIESDMDYLEESNHEQNDHNDDDDDDDERPLDEIVSNVEKKYNIQVNRPVSVKTIQVEFPLYERALEFCSVHQDSFVRVTAMNICLNTLRLATVAPKIGDEEPAEVVVHLEAAMGASPDAVLHNAKPLPMRERLAIAQYVCTPSRVERLAAPLFSKLAQLWGVLEEQFRDMEIANKSSSSEPKTRNNPNEKVARTREIARQQKYTRIFNDTSYNVQDELLLLEDVLKVGLTSLNEQVIEMMFATFVYPLLLQPLLLYFQRSPVTAEVLFADTLNDHSLGQDINQSDATATEKAVISAPAKSALFCLSAAFQFLTNPPLLRLLFTAVFHPLSPDASGETMIRAKADVACMGPDGKATIRIDKVDENGVMVSESDRTTYIFGTITGRKDISGRRDSQPINDMCTFVLSPALSEILEFSGQDGGIVARSRHNPYRKAIFQCFTLNKEVSDLQALAVMAVYSAVSVFNEKFLADLLFGLDIKRYRDNLPRDERFNAFRENSNLDDDDDDHDDRGIGGSTISKVDSRLSLGALEGGKVGFDYMNEVIVSFESCIMNAVPGGKGAWKLDYDSLAAHALLSSIRGSSEAIVHASKAIETRCRQSAAFLADAPSTIDKFDSEKLQSELKYLVPVNNGKCEKNDLYYGAIMDMIVRKREDSVFTEVKSALDHMLYLTKDLSNKEGDVSIYIPVTSVGSYNDVAARSITYSSLEQDASQAAFSNAVESTSALLKLDAFGSLLNGLVNSKQMLQDQKLGGFIFNRSIDPIIPNPTDGDTIFSPISDDFDNAMFGVDRNDSSFVGIKTGSVMNLVGKVAFPCVCEVPPSMAPLFSKEGAKVVSQGITWQSLYLVIIDQHLVLAEPERRSRGEGRVVTICKLENLALEKDPDDARVDTSARRLILICESPDLKSPGMFRFEKKPQPKQIGPFSHVERWKSSLDIWFEDSNALQIALCKVDEGIAKAKANRGDFIRRYLSQP</sequence>
<feature type="coiled-coil region" evidence="2">
    <location>
        <begin position="174"/>
        <end position="208"/>
    </location>
</feature>
<dbReference type="Pfam" id="PF09758">
    <property type="entry name" value="FPL"/>
    <property type="match status" value="1"/>
</dbReference>
<gene>
    <name evidence="5" type="ORF">FRACYDRAFT_243598</name>
</gene>
<reference evidence="5 6" key="1">
    <citation type="submission" date="2016-09" db="EMBL/GenBank/DDBJ databases">
        <title>Extensive genetic diversity and differential bi-allelic expression allows diatom success in the polar Southern Ocean.</title>
        <authorList>
            <consortium name="DOE Joint Genome Institute"/>
            <person name="Mock T."/>
            <person name="Otillar R.P."/>
            <person name="Strauss J."/>
            <person name="Dupont C."/>
            <person name="Frickenhaus S."/>
            <person name="Maumus F."/>
            <person name="Mcmullan M."/>
            <person name="Sanges R."/>
            <person name="Schmutz J."/>
            <person name="Toseland A."/>
            <person name="Valas R."/>
            <person name="Veluchamy A."/>
            <person name="Ward B.J."/>
            <person name="Allen A."/>
            <person name="Barry K."/>
            <person name="Falciatore A."/>
            <person name="Ferrante M."/>
            <person name="Fortunato A.E."/>
            <person name="Gloeckner G."/>
            <person name="Gruber A."/>
            <person name="Hipkin R."/>
            <person name="Janech M."/>
            <person name="Kroth P."/>
            <person name="Leese F."/>
            <person name="Lindquist E."/>
            <person name="Lyon B.R."/>
            <person name="Martin J."/>
            <person name="Mayer C."/>
            <person name="Parker M."/>
            <person name="Quesneville H."/>
            <person name="Raymond J."/>
            <person name="Uhlig C."/>
            <person name="Valentin K.U."/>
            <person name="Worden A.Z."/>
            <person name="Armbrust E.V."/>
            <person name="Bowler C."/>
            <person name="Green B."/>
            <person name="Moulton V."/>
            <person name="Van Oosterhout C."/>
            <person name="Grigoriev I."/>
        </authorList>
    </citation>
    <scope>NUCLEOTIDE SEQUENCE [LARGE SCALE GENOMIC DNA]</scope>
    <source>
        <strain evidence="5 6">CCMP1102</strain>
    </source>
</reference>
<dbReference type="EMBL" id="KV784363">
    <property type="protein sequence ID" value="OEU13082.1"/>
    <property type="molecule type" value="Genomic_DNA"/>
</dbReference>
<dbReference type="PANTHER" id="PTHR21481:SF0">
    <property type="entry name" value="PROTEIN CLEC16A"/>
    <property type="match status" value="1"/>
</dbReference>
<dbReference type="InterPro" id="IPR019155">
    <property type="entry name" value="CLEC16A/TT9_N"/>
</dbReference>
<dbReference type="InterPro" id="IPR039272">
    <property type="entry name" value="CLEC16A/TT9"/>
</dbReference>
<dbReference type="Proteomes" id="UP000095751">
    <property type="component" value="Unassembled WGS sequence"/>
</dbReference>
<feature type="compositionally biased region" description="Acidic residues" evidence="3">
    <location>
        <begin position="452"/>
        <end position="462"/>
    </location>
</feature>
<feature type="region of interest" description="Disordered" evidence="3">
    <location>
        <begin position="443"/>
        <end position="462"/>
    </location>
</feature>
<evidence type="ECO:0000256" key="1">
    <source>
        <dbReference type="ARBA" id="ARBA00023006"/>
    </source>
</evidence>
<evidence type="ECO:0000259" key="4">
    <source>
        <dbReference type="Pfam" id="PF09758"/>
    </source>
</evidence>
<evidence type="ECO:0000313" key="6">
    <source>
        <dbReference type="Proteomes" id="UP000095751"/>
    </source>
</evidence>
<feature type="region of interest" description="Disordered" evidence="3">
    <location>
        <begin position="88"/>
        <end position="133"/>
    </location>
</feature>
<keyword evidence="2" id="KW-0175">Coiled coil</keyword>
<dbReference type="PANTHER" id="PTHR21481">
    <property type="entry name" value="PROTEIN CLEC16A"/>
    <property type="match status" value="1"/>
</dbReference>
<dbReference type="InParanoid" id="A0A1E7F4H6"/>
<evidence type="ECO:0000256" key="3">
    <source>
        <dbReference type="SAM" id="MobiDB-lite"/>
    </source>
</evidence>
<keyword evidence="6" id="KW-1185">Reference proteome</keyword>
<accession>A0A1E7F4H6</accession>
<dbReference type="GO" id="GO:0016197">
    <property type="term" value="P:endosomal transport"/>
    <property type="evidence" value="ECO:0007669"/>
    <property type="project" value="TreeGrafter"/>
</dbReference>
<proteinExistence type="predicted"/>
<dbReference type="KEGG" id="fcy:FRACYDRAFT_243598"/>
<dbReference type="GO" id="GO:0005794">
    <property type="term" value="C:Golgi apparatus"/>
    <property type="evidence" value="ECO:0007669"/>
    <property type="project" value="TreeGrafter"/>
</dbReference>
<keyword evidence="1" id="KW-0072">Autophagy</keyword>
<feature type="domain" description="FPL" evidence="4">
    <location>
        <begin position="317"/>
        <end position="427"/>
    </location>
</feature>
<dbReference type="GO" id="GO:0006914">
    <property type="term" value="P:autophagy"/>
    <property type="evidence" value="ECO:0007669"/>
    <property type="project" value="UniProtKB-KW"/>
</dbReference>
<dbReference type="GO" id="GO:0005770">
    <property type="term" value="C:late endosome"/>
    <property type="evidence" value="ECO:0007669"/>
    <property type="project" value="TreeGrafter"/>
</dbReference>
<name>A0A1E7F4H6_9STRA</name>
<feature type="compositionally biased region" description="Low complexity" evidence="3">
    <location>
        <begin position="92"/>
        <end position="113"/>
    </location>
</feature>
<dbReference type="GO" id="GO:0007034">
    <property type="term" value="P:vacuolar transport"/>
    <property type="evidence" value="ECO:0007669"/>
    <property type="project" value="TreeGrafter"/>
</dbReference>
<protein>
    <recommendedName>
        <fullName evidence="4">FPL domain-containing protein</fullName>
    </recommendedName>
</protein>
<dbReference type="GO" id="GO:1901096">
    <property type="term" value="P:regulation of autophagosome maturation"/>
    <property type="evidence" value="ECO:0007669"/>
    <property type="project" value="TreeGrafter"/>
</dbReference>
<dbReference type="OrthoDB" id="294052at2759"/>
<organism evidence="5 6">
    <name type="scientific">Fragilariopsis cylindrus CCMP1102</name>
    <dbReference type="NCBI Taxonomy" id="635003"/>
    <lineage>
        <taxon>Eukaryota</taxon>
        <taxon>Sar</taxon>
        <taxon>Stramenopiles</taxon>
        <taxon>Ochrophyta</taxon>
        <taxon>Bacillariophyta</taxon>
        <taxon>Bacillariophyceae</taxon>
        <taxon>Bacillariophycidae</taxon>
        <taxon>Bacillariales</taxon>
        <taxon>Bacillariaceae</taxon>
        <taxon>Fragilariopsis</taxon>
    </lineage>
</organism>
<evidence type="ECO:0000313" key="5">
    <source>
        <dbReference type="EMBL" id="OEU13082.1"/>
    </source>
</evidence>